<keyword evidence="1" id="KW-0812">Transmembrane</keyword>
<comment type="caution">
    <text evidence="2">The sequence shown here is derived from an EMBL/GenBank/DDBJ whole genome shotgun (WGS) entry which is preliminary data.</text>
</comment>
<gene>
    <name evidence="2" type="ORF">LCGC14_2813380</name>
</gene>
<sequence>MRDIAWYCLNLYWGVLVVLGFTALGIILSCPAPREAVTDQGEMYPLNPCIVVEGLYTNNELWEWAPDHGWGFDLDTGDVFRLEER</sequence>
<dbReference type="EMBL" id="LAZR01053123">
    <property type="protein sequence ID" value="KKK81440.1"/>
    <property type="molecule type" value="Genomic_DNA"/>
</dbReference>
<name>A0A0F8Z628_9ZZZZ</name>
<proteinExistence type="predicted"/>
<dbReference type="AlphaFoldDB" id="A0A0F8Z628"/>
<keyword evidence="1" id="KW-1133">Transmembrane helix</keyword>
<organism evidence="2">
    <name type="scientific">marine sediment metagenome</name>
    <dbReference type="NCBI Taxonomy" id="412755"/>
    <lineage>
        <taxon>unclassified sequences</taxon>
        <taxon>metagenomes</taxon>
        <taxon>ecological metagenomes</taxon>
    </lineage>
</organism>
<accession>A0A0F8Z628</accession>
<reference evidence="2" key="1">
    <citation type="journal article" date="2015" name="Nature">
        <title>Complex archaea that bridge the gap between prokaryotes and eukaryotes.</title>
        <authorList>
            <person name="Spang A."/>
            <person name="Saw J.H."/>
            <person name="Jorgensen S.L."/>
            <person name="Zaremba-Niedzwiedzka K."/>
            <person name="Martijn J."/>
            <person name="Lind A.E."/>
            <person name="van Eijk R."/>
            <person name="Schleper C."/>
            <person name="Guy L."/>
            <person name="Ettema T.J."/>
        </authorList>
    </citation>
    <scope>NUCLEOTIDE SEQUENCE</scope>
</reference>
<evidence type="ECO:0000256" key="1">
    <source>
        <dbReference type="SAM" id="Phobius"/>
    </source>
</evidence>
<evidence type="ECO:0000313" key="2">
    <source>
        <dbReference type="EMBL" id="KKK81440.1"/>
    </source>
</evidence>
<dbReference type="PROSITE" id="PS51257">
    <property type="entry name" value="PROKAR_LIPOPROTEIN"/>
    <property type="match status" value="1"/>
</dbReference>
<keyword evidence="1" id="KW-0472">Membrane</keyword>
<protein>
    <submittedName>
        <fullName evidence="2">Uncharacterized protein</fullName>
    </submittedName>
</protein>
<feature type="transmembrane region" description="Helical" evidence="1">
    <location>
        <begin position="7"/>
        <end position="28"/>
    </location>
</feature>